<sequence>MTAQNVTLIPAPTEGVWRLGRASAPLQYNRVEPETASGSSAGRFSLYSYGMLYCASAITGCFAEALATFRVPPEIRDLMRDADLSNTDLMKVGHIPSSWRQDRILVRLKPSEEARFLDVDAEETREVLTRELATTLQEWNITGPLTDEHIHGRDRRVARQIAAWAVSRRNEAGHQLVEGIAYRSGYGGRRCWAILRDTELKEVERRAIHVESAELKEVALEYGLTVR</sequence>
<protein>
    <recommendedName>
        <fullName evidence="1">RES domain-containing protein</fullName>
    </recommendedName>
</protein>
<organism evidence="2 3">
    <name type="scientific">Streptomyces gardneri</name>
    <dbReference type="NCBI Taxonomy" id="66892"/>
    <lineage>
        <taxon>Bacteria</taxon>
        <taxon>Bacillati</taxon>
        <taxon>Actinomycetota</taxon>
        <taxon>Actinomycetes</taxon>
        <taxon>Kitasatosporales</taxon>
        <taxon>Streptomycetaceae</taxon>
        <taxon>Streptomyces</taxon>
    </lineage>
</organism>
<accession>A0A4Y3RYR2</accession>
<evidence type="ECO:0000313" key="2">
    <source>
        <dbReference type="EMBL" id="GEB62504.1"/>
    </source>
</evidence>
<dbReference type="AlphaFoldDB" id="A0A4Y3RYR2"/>
<keyword evidence="3" id="KW-1185">Reference proteome</keyword>
<dbReference type="Pfam" id="PF08808">
    <property type="entry name" value="RES"/>
    <property type="match status" value="1"/>
</dbReference>
<dbReference type="InterPro" id="IPR014914">
    <property type="entry name" value="RES_dom"/>
</dbReference>
<reference evidence="2 3" key="1">
    <citation type="submission" date="2019-06" db="EMBL/GenBank/DDBJ databases">
        <title>Whole genome shotgun sequence of Streptomyces gardneri NBRC 12865.</title>
        <authorList>
            <person name="Hosoyama A."/>
            <person name="Uohara A."/>
            <person name="Ohji S."/>
            <person name="Ichikawa N."/>
        </authorList>
    </citation>
    <scope>NUCLEOTIDE SEQUENCE [LARGE SCALE GENOMIC DNA]</scope>
    <source>
        <strain evidence="2 3">NBRC 12865</strain>
    </source>
</reference>
<comment type="caution">
    <text evidence="2">The sequence shown here is derived from an EMBL/GenBank/DDBJ whole genome shotgun (WGS) entry which is preliminary data.</text>
</comment>
<dbReference type="RefSeq" id="WP_141303368.1">
    <property type="nucleotide sequence ID" value="NZ_BJMN01000104.1"/>
</dbReference>
<name>A0A4Y3RYR2_9ACTN</name>
<dbReference type="Proteomes" id="UP000315226">
    <property type="component" value="Unassembled WGS sequence"/>
</dbReference>
<dbReference type="EMBL" id="BJMN01000104">
    <property type="protein sequence ID" value="GEB62504.1"/>
    <property type="molecule type" value="Genomic_DNA"/>
</dbReference>
<evidence type="ECO:0000259" key="1">
    <source>
        <dbReference type="Pfam" id="PF08808"/>
    </source>
</evidence>
<evidence type="ECO:0000313" key="3">
    <source>
        <dbReference type="Proteomes" id="UP000315226"/>
    </source>
</evidence>
<gene>
    <name evidence="2" type="ORF">SGA01_81090</name>
</gene>
<feature type="domain" description="RES" evidence="1">
    <location>
        <begin position="16"/>
        <end position="198"/>
    </location>
</feature>
<dbReference type="OrthoDB" id="4722229at2"/>
<proteinExistence type="predicted"/>